<evidence type="ECO:0000256" key="2">
    <source>
        <dbReference type="ARBA" id="ARBA00023015"/>
    </source>
</evidence>
<name>A0AAX6F5M8_IRIPA</name>
<evidence type="ECO:0000259" key="8">
    <source>
        <dbReference type="PROSITE" id="PS50090"/>
    </source>
</evidence>
<dbReference type="InterPro" id="IPR044822">
    <property type="entry name" value="Myb_DNA-bind_4"/>
</dbReference>
<dbReference type="FunFam" id="1.10.10.60:FF:000104">
    <property type="entry name" value="trihelix transcription factor ASIL2"/>
    <property type="match status" value="1"/>
</dbReference>
<dbReference type="PANTHER" id="PTHR31307:SF16">
    <property type="entry name" value="OS05G0560600 PROTEIN"/>
    <property type="match status" value="1"/>
</dbReference>
<feature type="domain" description="Myb-like" evidence="8">
    <location>
        <begin position="23"/>
        <end position="84"/>
    </location>
</feature>
<keyword evidence="3" id="KW-0175">Coiled coil</keyword>
<keyword evidence="5" id="KW-0804">Transcription</keyword>
<feature type="compositionally biased region" description="Gly residues" evidence="7">
    <location>
        <begin position="279"/>
        <end position="294"/>
    </location>
</feature>
<reference evidence="9" key="2">
    <citation type="submission" date="2023-04" db="EMBL/GenBank/DDBJ databases">
        <authorList>
            <person name="Bruccoleri R.E."/>
            <person name="Oakeley E.J."/>
            <person name="Faust A.-M."/>
            <person name="Dessus-Babus S."/>
            <person name="Altorfer M."/>
            <person name="Burckhardt D."/>
            <person name="Oertli M."/>
            <person name="Naumann U."/>
            <person name="Petersen F."/>
            <person name="Wong J."/>
        </authorList>
    </citation>
    <scope>NUCLEOTIDE SEQUENCE</scope>
    <source>
        <strain evidence="9">GSM-AAB239-AS_SAM_17_03QT</strain>
        <tissue evidence="9">Leaf</tissue>
    </source>
</reference>
<feature type="compositionally biased region" description="Basic and acidic residues" evidence="7">
    <location>
        <begin position="203"/>
        <end position="216"/>
    </location>
</feature>
<dbReference type="InterPro" id="IPR001005">
    <property type="entry name" value="SANT/Myb"/>
</dbReference>
<feature type="region of interest" description="Disordered" evidence="7">
    <location>
        <begin position="123"/>
        <end position="216"/>
    </location>
</feature>
<evidence type="ECO:0000256" key="1">
    <source>
        <dbReference type="ARBA" id="ARBA00004123"/>
    </source>
</evidence>
<dbReference type="EMBL" id="JANAVB010020997">
    <property type="protein sequence ID" value="KAJ6826499.1"/>
    <property type="molecule type" value="Genomic_DNA"/>
</dbReference>
<evidence type="ECO:0000256" key="3">
    <source>
        <dbReference type="ARBA" id="ARBA00023054"/>
    </source>
</evidence>
<evidence type="ECO:0000256" key="4">
    <source>
        <dbReference type="ARBA" id="ARBA00023125"/>
    </source>
</evidence>
<proteinExistence type="predicted"/>
<dbReference type="InterPro" id="IPR044823">
    <property type="entry name" value="ASIL1/2-like"/>
</dbReference>
<evidence type="ECO:0000313" key="10">
    <source>
        <dbReference type="EMBL" id="KAJ6826499.1"/>
    </source>
</evidence>
<comment type="subcellular location">
    <subcellularLocation>
        <location evidence="1">Nucleus</location>
    </subcellularLocation>
</comment>
<dbReference type="EMBL" id="JANAVB010031815">
    <property type="protein sequence ID" value="KAJ6811285.1"/>
    <property type="molecule type" value="Genomic_DNA"/>
</dbReference>
<dbReference type="PANTHER" id="PTHR31307">
    <property type="entry name" value="TRIHELIX TRANSCRIPTION FACTOR ASIL2"/>
    <property type="match status" value="1"/>
</dbReference>
<feature type="region of interest" description="Disordered" evidence="7">
    <location>
        <begin position="273"/>
        <end position="296"/>
    </location>
</feature>
<dbReference type="PROSITE" id="PS50090">
    <property type="entry name" value="MYB_LIKE"/>
    <property type="match status" value="1"/>
</dbReference>
<dbReference type="GO" id="GO:0000976">
    <property type="term" value="F:transcription cis-regulatory region binding"/>
    <property type="evidence" value="ECO:0007669"/>
    <property type="project" value="TreeGrafter"/>
</dbReference>
<dbReference type="AlphaFoldDB" id="A0AAX6F5M8"/>
<protein>
    <submittedName>
        <fullName evidence="9">Trihelix transcription factor ASIL2</fullName>
    </submittedName>
</protein>
<gene>
    <name evidence="9" type="ORF">M6B38_155755</name>
    <name evidence="10" type="ORF">M6B38_372040</name>
</gene>
<feature type="compositionally biased region" description="Pro residues" evidence="7">
    <location>
        <begin position="135"/>
        <end position="162"/>
    </location>
</feature>
<keyword evidence="2" id="KW-0805">Transcription regulation</keyword>
<evidence type="ECO:0000256" key="7">
    <source>
        <dbReference type="SAM" id="MobiDB-lite"/>
    </source>
</evidence>
<dbReference type="GO" id="GO:0005634">
    <property type="term" value="C:nucleus"/>
    <property type="evidence" value="ECO:0007669"/>
    <property type="project" value="UniProtKB-SubCell"/>
</dbReference>
<dbReference type="Pfam" id="PF13837">
    <property type="entry name" value="Myb_DNA-bind_4"/>
    <property type="match status" value="1"/>
</dbReference>
<reference evidence="9" key="1">
    <citation type="journal article" date="2023" name="GigaByte">
        <title>Genome assembly of the bearded iris, Iris pallida Lam.</title>
        <authorList>
            <person name="Bruccoleri R.E."/>
            <person name="Oakeley E.J."/>
            <person name="Faust A.M.E."/>
            <person name="Altorfer M."/>
            <person name="Dessus-Babus S."/>
            <person name="Burckhardt D."/>
            <person name="Oertli M."/>
            <person name="Naumann U."/>
            <person name="Petersen F."/>
            <person name="Wong J."/>
        </authorList>
    </citation>
    <scope>NUCLEOTIDE SEQUENCE</scope>
    <source>
        <strain evidence="9">GSM-AAB239-AS_SAM_17_03QT</strain>
    </source>
</reference>
<evidence type="ECO:0000256" key="6">
    <source>
        <dbReference type="ARBA" id="ARBA00023242"/>
    </source>
</evidence>
<feature type="compositionally biased region" description="Low complexity" evidence="7">
    <location>
        <begin position="123"/>
        <end position="134"/>
    </location>
</feature>
<evidence type="ECO:0000313" key="9">
    <source>
        <dbReference type="EMBL" id="KAJ6811285.1"/>
    </source>
</evidence>
<comment type="caution">
    <text evidence="9">The sequence shown here is derived from an EMBL/GenBank/DDBJ whole genome shotgun (WGS) entry which is preliminary data.</text>
</comment>
<keyword evidence="4" id="KW-0238">DNA-binding</keyword>
<keyword evidence="11" id="KW-1185">Reference proteome</keyword>
<dbReference type="Gene3D" id="1.10.10.60">
    <property type="entry name" value="Homeodomain-like"/>
    <property type="match status" value="1"/>
</dbReference>
<accession>A0AAX6F5M8</accession>
<evidence type="ECO:0000256" key="5">
    <source>
        <dbReference type="ARBA" id="ARBA00023163"/>
    </source>
</evidence>
<evidence type="ECO:0000313" key="11">
    <source>
        <dbReference type="Proteomes" id="UP001140949"/>
    </source>
</evidence>
<dbReference type="Proteomes" id="UP001140949">
    <property type="component" value="Unassembled WGS sequence"/>
</dbReference>
<keyword evidence="6" id="KW-0539">Nucleus</keyword>
<sequence length="309" mass="34526">MELRPSAPSRPPNPALPYREDCWSEGETEVLINAWGDRYVEVNRGSLRQKQWQEVADAVNSRPCDARRPPRTDVQCKNRVDTLKKKYKSERAKMAADGSSSLRSPWKFFDQMDYLIGSSLPPAMAAKKSSSSSLPHPPPLMPNSSPPMALPLPPNRKQPFPLPTASAVRVDPPRRNYSDDYGSDPSSESEARDRSGRRVRRKREAESRGSGDDGIRELSRAIARLAEIYESVEEEKQRHMMELEKQRMEFAKELEFQRMQMFADSQVQLVKMNKRSRRGGGGGGGGGSGDGGENGSAALLPFLLQPVLL</sequence>
<organism evidence="9 11">
    <name type="scientific">Iris pallida</name>
    <name type="common">Sweet iris</name>
    <dbReference type="NCBI Taxonomy" id="29817"/>
    <lineage>
        <taxon>Eukaryota</taxon>
        <taxon>Viridiplantae</taxon>
        <taxon>Streptophyta</taxon>
        <taxon>Embryophyta</taxon>
        <taxon>Tracheophyta</taxon>
        <taxon>Spermatophyta</taxon>
        <taxon>Magnoliopsida</taxon>
        <taxon>Liliopsida</taxon>
        <taxon>Asparagales</taxon>
        <taxon>Iridaceae</taxon>
        <taxon>Iridoideae</taxon>
        <taxon>Irideae</taxon>
        <taxon>Iris</taxon>
    </lineage>
</organism>